<accession>A9FQ29</accession>
<dbReference type="AlphaFoldDB" id="A9FQ29"/>
<evidence type="ECO:0000313" key="2">
    <source>
        <dbReference type="EMBL" id="CAN92116.1"/>
    </source>
</evidence>
<gene>
    <name evidence="2" type="ordered locus">sce1957</name>
</gene>
<dbReference type="KEGG" id="scl:sce1957"/>
<proteinExistence type="predicted"/>
<organism evidence="2 3">
    <name type="scientific">Sorangium cellulosum (strain So ce56)</name>
    <name type="common">Polyangium cellulosum (strain So ce56)</name>
    <dbReference type="NCBI Taxonomy" id="448385"/>
    <lineage>
        <taxon>Bacteria</taxon>
        <taxon>Pseudomonadati</taxon>
        <taxon>Myxococcota</taxon>
        <taxon>Polyangia</taxon>
        <taxon>Polyangiales</taxon>
        <taxon>Polyangiaceae</taxon>
        <taxon>Sorangium</taxon>
    </lineage>
</organism>
<dbReference type="Proteomes" id="UP000002139">
    <property type="component" value="Chromosome"/>
</dbReference>
<sequence>MQHDAGTLVLTPKLAVLQTTRMPRGPSSRPQPGTGRAPAMRNHARR</sequence>
<keyword evidence="3" id="KW-1185">Reference proteome</keyword>
<dbReference type="STRING" id="448385.sce1957"/>
<feature type="region of interest" description="Disordered" evidence="1">
    <location>
        <begin position="1"/>
        <end position="46"/>
    </location>
</feature>
<name>A9FQ29_SORC5</name>
<reference evidence="2 3" key="1">
    <citation type="journal article" date="2007" name="Nat. Biotechnol.">
        <title>Complete genome sequence of the myxobacterium Sorangium cellulosum.</title>
        <authorList>
            <person name="Schneiker S."/>
            <person name="Perlova O."/>
            <person name="Kaiser O."/>
            <person name="Gerth K."/>
            <person name="Alici A."/>
            <person name="Altmeyer M.O."/>
            <person name="Bartels D."/>
            <person name="Bekel T."/>
            <person name="Beyer S."/>
            <person name="Bode E."/>
            <person name="Bode H.B."/>
            <person name="Bolten C.J."/>
            <person name="Choudhuri J.V."/>
            <person name="Doss S."/>
            <person name="Elnakady Y.A."/>
            <person name="Frank B."/>
            <person name="Gaigalat L."/>
            <person name="Goesmann A."/>
            <person name="Groeger C."/>
            <person name="Gross F."/>
            <person name="Jelsbak L."/>
            <person name="Jelsbak L."/>
            <person name="Kalinowski J."/>
            <person name="Kegler C."/>
            <person name="Knauber T."/>
            <person name="Konietzny S."/>
            <person name="Kopp M."/>
            <person name="Krause L."/>
            <person name="Krug D."/>
            <person name="Linke B."/>
            <person name="Mahmud T."/>
            <person name="Martinez-Arias R."/>
            <person name="McHardy A.C."/>
            <person name="Merai M."/>
            <person name="Meyer F."/>
            <person name="Mormann S."/>
            <person name="Munoz-Dorado J."/>
            <person name="Perez J."/>
            <person name="Pradella S."/>
            <person name="Rachid S."/>
            <person name="Raddatz G."/>
            <person name="Rosenau F."/>
            <person name="Rueckert C."/>
            <person name="Sasse F."/>
            <person name="Scharfe M."/>
            <person name="Schuster S.C."/>
            <person name="Suen G."/>
            <person name="Treuner-Lange A."/>
            <person name="Velicer G.J."/>
            <person name="Vorholter F.-J."/>
            <person name="Weissman K.J."/>
            <person name="Welch R.D."/>
            <person name="Wenzel S.C."/>
            <person name="Whitworth D.E."/>
            <person name="Wilhelm S."/>
            <person name="Wittmann C."/>
            <person name="Bloecker H."/>
            <person name="Puehler A."/>
            <person name="Mueller R."/>
        </authorList>
    </citation>
    <scope>NUCLEOTIDE SEQUENCE [LARGE SCALE GENOMIC DNA]</scope>
    <source>
        <strain evidence="3">So ce56</strain>
    </source>
</reference>
<protein>
    <submittedName>
        <fullName evidence="2">Uncharacterized protein</fullName>
    </submittedName>
</protein>
<evidence type="ECO:0000313" key="3">
    <source>
        <dbReference type="Proteomes" id="UP000002139"/>
    </source>
</evidence>
<evidence type="ECO:0000256" key="1">
    <source>
        <dbReference type="SAM" id="MobiDB-lite"/>
    </source>
</evidence>
<dbReference type="HOGENOM" id="CLU_3189113_0_0_7"/>
<dbReference type="EMBL" id="AM746676">
    <property type="protein sequence ID" value="CAN92116.1"/>
    <property type="molecule type" value="Genomic_DNA"/>
</dbReference>